<evidence type="ECO:0000256" key="1">
    <source>
        <dbReference type="SAM" id="MobiDB-lite"/>
    </source>
</evidence>
<gene>
    <name evidence="2" type="ORF">AB1Y20_014149</name>
</gene>
<comment type="caution">
    <text evidence="2">The sequence shown here is derived from an EMBL/GenBank/DDBJ whole genome shotgun (WGS) entry which is preliminary data.</text>
</comment>
<organism evidence="2 3">
    <name type="scientific">Prymnesium parvum</name>
    <name type="common">Toxic golden alga</name>
    <dbReference type="NCBI Taxonomy" id="97485"/>
    <lineage>
        <taxon>Eukaryota</taxon>
        <taxon>Haptista</taxon>
        <taxon>Haptophyta</taxon>
        <taxon>Prymnesiophyceae</taxon>
        <taxon>Prymnesiales</taxon>
        <taxon>Prymnesiaceae</taxon>
        <taxon>Prymnesium</taxon>
    </lineage>
</organism>
<accession>A0AB34IEX7</accession>
<feature type="compositionally biased region" description="Low complexity" evidence="1">
    <location>
        <begin position="26"/>
        <end position="35"/>
    </location>
</feature>
<proteinExistence type="predicted"/>
<evidence type="ECO:0000313" key="2">
    <source>
        <dbReference type="EMBL" id="KAL1496543.1"/>
    </source>
</evidence>
<reference evidence="2 3" key="1">
    <citation type="journal article" date="2024" name="Science">
        <title>Giant polyketide synthase enzymes in the biosynthesis of giant marine polyether toxins.</title>
        <authorList>
            <person name="Fallon T.R."/>
            <person name="Shende V.V."/>
            <person name="Wierzbicki I.H."/>
            <person name="Pendleton A.L."/>
            <person name="Watervoot N.F."/>
            <person name="Auber R.P."/>
            <person name="Gonzalez D.J."/>
            <person name="Wisecaver J.H."/>
            <person name="Moore B.S."/>
        </authorList>
    </citation>
    <scope>NUCLEOTIDE SEQUENCE [LARGE SCALE GENOMIC DNA]</scope>
    <source>
        <strain evidence="2 3">12B1</strain>
    </source>
</reference>
<dbReference type="Proteomes" id="UP001515480">
    <property type="component" value="Unassembled WGS sequence"/>
</dbReference>
<keyword evidence="3" id="KW-1185">Reference proteome</keyword>
<feature type="region of interest" description="Disordered" evidence="1">
    <location>
        <begin position="26"/>
        <end position="66"/>
    </location>
</feature>
<protein>
    <submittedName>
        <fullName evidence="2">Uncharacterized protein</fullName>
    </submittedName>
</protein>
<dbReference type="AlphaFoldDB" id="A0AB34IEX7"/>
<dbReference type="EMBL" id="JBGBPQ010000028">
    <property type="protein sequence ID" value="KAL1496543.1"/>
    <property type="molecule type" value="Genomic_DNA"/>
</dbReference>
<sequence>MEPAAALSAGRGIDVHITPRCAAADVHGAAPAGSAPERAVDAPAGSAAYEGASPGPRARVTSPDDAAREQGRQALLVLFAGEQRPHDLEHAFTMRGWDVTAVDIKREGAEHNLLRPVVADKLLEAVSLRRFEVVWLGTPCASFSVWKTDARYPVIRSRAHPQGVPDGPADWAAYVAKHNELVRLSVTFARAASLRDTSRV</sequence>
<evidence type="ECO:0000313" key="3">
    <source>
        <dbReference type="Proteomes" id="UP001515480"/>
    </source>
</evidence>
<name>A0AB34IEX7_PRYPA</name>